<evidence type="ECO:0000313" key="8">
    <source>
        <dbReference type="Proteomes" id="UP000649573"/>
    </source>
</evidence>
<evidence type="ECO:0000256" key="4">
    <source>
        <dbReference type="ARBA" id="ARBA00022827"/>
    </source>
</evidence>
<keyword evidence="8" id="KW-1185">Reference proteome</keyword>
<dbReference type="InterPro" id="IPR016167">
    <property type="entry name" value="FAD-bd_PCMH_sub1"/>
</dbReference>
<dbReference type="Gene3D" id="3.40.462.20">
    <property type="match status" value="1"/>
</dbReference>
<dbReference type="InterPro" id="IPR050416">
    <property type="entry name" value="FAD-linked_Oxidoreductase"/>
</dbReference>
<dbReference type="SUPFAM" id="SSF56176">
    <property type="entry name" value="FAD-binding/transporter-associated domain-like"/>
    <property type="match status" value="1"/>
</dbReference>
<dbReference type="Gene3D" id="3.30.43.10">
    <property type="entry name" value="Uridine Diphospho-n-acetylenolpyruvylglucosamine Reductase, domain 2"/>
    <property type="match status" value="1"/>
</dbReference>
<protein>
    <recommendedName>
        <fullName evidence="6">FAD-binding PCMH-type domain-containing protein</fullName>
    </recommendedName>
</protein>
<accession>A0ABQ2V102</accession>
<sequence length="439" mass="47048">MGTATAAAAEPNWAKLRTRLGDRLVLPQDPGYDELRVPWNTIYAQRRPAAIARCVRPEDVQACLDFASHERVPVAARSGRHSYAGYSLPENGLVVDLAGMSAVEVAGNRARVGAGARLLPVYEAVGGAGRALPAGTCQTVGIGGLALGGGISVIGRKYGLTCDHLVSARIVTPDGCLRTVSAHEEPDLYWALRGGGGGNFGIVTQFTFRTDPAPDLTVFSLRYPAGASADVFDAWQEWMAQAPDELWSGCTVEAGPASTSRVGGVYVGPKKNLLPLLDRMPPAEREVQEMGYLEAMRYYAGGPGPGFPFVASSRMLRHHVPGSRVVDLLHDQHDGAILFDSFGGALGRVPADATAFPHRDATASAQIFFGANDRTEAETRRVVAAVRDGLGTGTTGYVNYIDPEMPDWPTAYYGRNLARLRRVARRYDPDRVLAFPQGL</sequence>
<dbReference type="Pfam" id="PF08031">
    <property type="entry name" value="BBE"/>
    <property type="match status" value="1"/>
</dbReference>
<dbReference type="InterPro" id="IPR006094">
    <property type="entry name" value="Oxid_FAD_bind_N"/>
</dbReference>
<dbReference type="InterPro" id="IPR036318">
    <property type="entry name" value="FAD-bd_PCMH-like_sf"/>
</dbReference>
<comment type="cofactor">
    <cofactor evidence="1">
        <name>FAD</name>
        <dbReference type="ChEBI" id="CHEBI:57692"/>
    </cofactor>
</comment>
<dbReference type="PANTHER" id="PTHR42973">
    <property type="entry name" value="BINDING OXIDOREDUCTASE, PUTATIVE (AFU_ORTHOLOGUE AFUA_1G17690)-RELATED"/>
    <property type="match status" value="1"/>
</dbReference>
<dbReference type="InterPro" id="IPR016166">
    <property type="entry name" value="FAD-bd_PCMH"/>
</dbReference>
<evidence type="ECO:0000259" key="6">
    <source>
        <dbReference type="PROSITE" id="PS51387"/>
    </source>
</evidence>
<comment type="caution">
    <text evidence="7">The sequence shown here is derived from an EMBL/GenBank/DDBJ whole genome shotgun (WGS) entry which is preliminary data.</text>
</comment>
<keyword evidence="3" id="KW-0285">Flavoprotein</keyword>
<dbReference type="Proteomes" id="UP000649573">
    <property type="component" value="Unassembled WGS sequence"/>
</dbReference>
<keyword evidence="4" id="KW-0274">FAD</keyword>
<comment type="similarity">
    <text evidence="2">Belongs to the oxygen-dependent FAD-linked oxidoreductase family.</text>
</comment>
<feature type="domain" description="FAD-binding PCMH-type" evidence="6">
    <location>
        <begin position="44"/>
        <end position="213"/>
    </location>
</feature>
<organism evidence="7 8">
    <name type="scientific">Lentzea flava</name>
    <dbReference type="NCBI Taxonomy" id="103732"/>
    <lineage>
        <taxon>Bacteria</taxon>
        <taxon>Bacillati</taxon>
        <taxon>Actinomycetota</taxon>
        <taxon>Actinomycetes</taxon>
        <taxon>Pseudonocardiales</taxon>
        <taxon>Pseudonocardiaceae</taxon>
        <taxon>Lentzea</taxon>
    </lineage>
</organism>
<dbReference type="Gene3D" id="3.30.465.10">
    <property type="match status" value="1"/>
</dbReference>
<gene>
    <name evidence="7" type="ORF">GCM10010178_64750</name>
</gene>
<dbReference type="Pfam" id="PF01565">
    <property type="entry name" value="FAD_binding_4"/>
    <property type="match status" value="1"/>
</dbReference>
<proteinExistence type="inferred from homology"/>
<evidence type="ECO:0000256" key="5">
    <source>
        <dbReference type="ARBA" id="ARBA00023002"/>
    </source>
</evidence>
<keyword evidence="5" id="KW-0560">Oxidoreductase</keyword>
<reference evidence="8" key="1">
    <citation type="journal article" date="2019" name="Int. J. Syst. Evol. Microbiol.">
        <title>The Global Catalogue of Microorganisms (GCM) 10K type strain sequencing project: providing services to taxonomists for standard genome sequencing and annotation.</title>
        <authorList>
            <consortium name="The Broad Institute Genomics Platform"/>
            <consortium name="The Broad Institute Genome Sequencing Center for Infectious Disease"/>
            <person name="Wu L."/>
            <person name="Ma J."/>
        </authorList>
    </citation>
    <scope>NUCLEOTIDE SEQUENCE [LARGE SCALE GENOMIC DNA]</scope>
    <source>
        <strain evidence="8">JCM 3296</strain>
    </source>
</reference>
<name>A0ABQ2V102_9PSEU</name>
<dbReference type="PROSITE" id="PS51387">
    <property type="entry name" value="FAD_PCMH"/>
    <property type="match status" value="1"/>
</dbReference>
<dbReference type="EMBL" id="BMRE01000037">
    <property type="protein sequence ID" value="GGU63732.1"/>
    <property type="molecule type" value="Genomic_DNA"/>
</dbReference>
<dbReference type="RefSeq" id="WP_229813140.1">
    <property type="nucleotide sequence ID" value="NZ_BMRE01000037.1"/>
</dbReference>
<dbReference type="InterPro" id="IPR012951">
    <property type="entry name" value="BBE"/>
</dbReference>
<evidence type="ECO:0000256" key="3">
    <source>
        <dbReference type="ARBA" id="ARBA00022630"/>
    </source>
</evidence>
<dbReference type="InterPro" id="IPR016169">
    <property type="entry name" value="FAD-bd_PCMH_sub2"/>
</dbReference>
<evidence type="ECO:0000256" key="1">
    <source>
        <dbReference type="ARBA" id="ARBA00001974"/>
    </source>
</evidence>
<dbReference type="PANTHER" id="PTHR42973:SF39">
    <property type="entry name" value="FAD-BINDING PCMH-TYPE DOMAIN-CONTAINING PROTEIN"/>
    <property type="match status" value="1"/>
</dbReference>
<evidence type="ECO:0000256" key="2">
    <source>
        <dbReference type="ARBA" id="ARBA00005466"/>
    </source>
</evidence>
<evidence type="ECO:0000313" key="7">
    <source>
        <dbReference type="EMBL" id="GGU63732.1"/>
    </source>
</evidence>